<proteinExistence type="predicted"/>
<dbReference type="EMBL" id="CABVHQ010000016">
    <property type="protein sequence ID" value="VVN93089.1"/>
    <property type="molecule type" value="Genomic_DNA"/>
</dbReference>
<evidence type="ECO:0000313" key="3">
    <source>
        <dbReference type="Proteomes" id="UP000337909"/>
    </source>
</evidence>
<feature type="domain" description="Peptidase M15A C-terminal" evidence="1">
    <location>
        <begin position="8"/>
        <end position="112"/>
    </location>
</feature>
<dbReference type="InterPro" id="IPR013230">
    <property type="entry name" value="Peptidase_M15A_C"/>
</dbReference>
<gene>
    <name evidence="2" type="ORF">PS691_02024</name>
</gene>
<organism evidence="2 3">
    <name type="scientific">Pseudomonas fluorescens</name>
    <dbReference type="NCBI Taxonomy" id="294"/>
    <lineage>
        <taxon>Bacteria</taxon>
        <taxon>Pseudomonadati</taxon>
        <taxon>Pseudomonadota</taxon>
        <taxon>Gammaproteobacteria</taxon>
        <taxon>Pseudomonadales</taxon>
        <taxon>Pseudomonadaceae</taxon>
        <taxon>Pseudomonas</taxon>
    </lineage>
</organism>
<sequence>MTSTTWPNFAAAELRCKCGKCNSTGAEMDPGFMAELVILRQRFGRPMALSSAYRCPKHPVEVNKPASGEHCTGLAVDVRCRGEEAVEILRLALNLKFTRFGISQRGNARFLHLGMAPVGGRFPSPAIWSY</sequence>
<dbReference type="Proteomes" id="UP000337909">
    <property type="component" value="Unassembled WGS sequence"/>
</dbReference>
<reference evidence="2 3" key="1">
    <citation type="submission" date="2019-09" db="EMBL/GenBank/DDBJ databases">
        <authorList>
            <person name="Chandra G."/>
            <person name="Truman W A."/>
        </authorList>
    </citation>
    <scope>NUCLEOTIDE SEQUENCE [LARGE SCALE GENOMIC DNA]</scope>
    <source>
        <strain evidence="2">PS691</strain>
    </source>
</reference>
<dbReference type="AlphaFoldDB" id="A0A5E7BMX2"/>
<dbReference type="SUPFAM" id="SSF55166">
    <property type="entry name" value="Hedgehog/DD-peptidase"/>
    <property type="match status" value="1"/>
</dbReference>
<accession>A0A5E7BMX2</accession>
<name>A0A5E7BMX2_PSEFL</name>
<evidence type="ECO:0000259" key="1">
    <source>
        <dbReference type="Pfam" id="PF08291"/>
    </source>
</evidence>
<protein>
    <recommendedName>
        <fullName evidence="1">Peptidase M15A C-terminal domain-containing protein</fullName>
    </recommendedName>
</protein>
<dbReference type="RefSeq" id="WP_150642045.1">
    <property type="nucleotide sequence ID" value="NZ_CABVHQ010000016.1"/>
</dbReference>
<evidence type="ECO:0000313" key="2">
    <source>
        <dbReference type="EMBL" id="VVN93089.1"/>
    </source>
</evidence>
<dbReference type="Gene3D" id="3.30.1380.10">
    <property type="match status" value="1"/>
</dbReference>
<dbReference type="OrthoDB" id="5242612at2"/>
<dbReference type="Pfam" id="PF08291">
    <property type="entry name" value="Peptidase_M15_3"/>
    <property type="match status" value="1"/>
</dbReference>
<dbReference type="InterPro" id="IPR009045">
    <property type="entry name" value="Zn_M74/Hedgehog-like"/>
</dbReference>